<dbReference type="InterPro" id="IPR022385">
    <property type="entry name" value="Rhs_assc_core"/>
</dbReference>
<dbReference type="PRINTS" id="PR00394">
    <property type="entry name" value="RHSPROTEIN"/>
</dbReference>
<sequence length="179" mass="20030">MPGQHHDREMGLYYNRHRYYDPVVRSYINQDPIGLMGGVNLVKYPFNPNAGIDSFGLFGFGNIFEDAKKMWEVKEKGDQINDAKETADLVKEIGNKGRRRRELQDKISKCILAVPDVPKGCEDLSAMEKEIDNLMKEGVKDVGKVAKDAIKNTPGTTATGPVSILRYQLNSIGDSILLK</sequence>
<gene>
    <name evidence="1" type="ORF">ACFSPV_20265</name>
</gene>
<name>A0ABW5ETQ8_9BURK</name>
<reference evidence="2" key="1">
    <citation type="journal article" date="2019" name="Int. J. Syst. Evol. Microbiol.">
        <title>The Global Catalogue of Microorganisms (GCM) 10K type strain sequencing project: providing services to taxonomists for standard genome sequencing and annotation.</title>
        <authorList>
            <consortium name="The Broad Institute Genomics Platform"/>
            <consortium name="The Broad Institute Genome Sequencing Center for Infectious Disease"/>
            <person name="Wu L."/>
            <person name="Ma J."/>
        </authorList>
    </citation>
    <scope>NUCLEOTIDE SEQUENCE [LARGE SCALE GENOMIC DNA]</scope>
    <source>
        <strain evidence="2">CCUG 62793</strain>
    </source>
</reference>
<organism evidence="1 2">
    <name type="scientific">Delftia deserti</name>
    <dbReference type="NCBI Taxonomy" id="1651218"/>
    <lineage>
        <taxon>Bacteria</taxon>
        <taxon>Pseudomonadati</taxon>
        <taxon>Pseudomonadota</taxon>
        <taxon>Betaproteobacteria</taxon>
        <taxon>Burkholderiales</taxon>
        <taxon>Comamonadaceae</taxon>
        <taxon>Delftia</taxon>
    </lineage>
</organism>
<protein>
    <submittedName>
        <fullName evidence="1">RHS repeat-associated core domain-containing protein</fullName>
    </submittedName>
</protein>
<evidence type="ECO:0000313" key="2">
    <source>
        <dbReference type="Proteomes" id="UP001597287"/>
    </source>
</evidence>
<proteinExistence type="predicted"/>
<dbReference type="Gene3D" id="2.180.10.10">
    <property type="entry name" value="RHS repeat-associated core"/>
    <property type="match status" value="1"/>
</dbReference>
<dbReference type="Proteomes" id="UP001597287">
    <property type="component" value="Unassembled WGS sequence"/>
</dbReference>
<accession>A0ABW5ETQ8</accession>
<dbReference type="RefSeq" id="WP_380110364.1">
    <property type="nucleotide sequence ID" value="NZ_JBHSIH010000001.1"/>
</dbReference>
<dbReference type="PANTHER" id="PTHR32305:SF15">
    <property type="entry name" value="PROTEIN RHSA-RELATED"/>
    <property type="match status" value="1"/>
</dbReference>
<keyword evidence="2" id="KW-1185">Reference proteome</keyword>
<dbReference type="InterPro" id="IPR050708">
    <property type="entry name" value="T6SS_VgrG/RHS"/>
</dbReference>
<dbReference type="EMBL" id="JBHUIG010000023">
    <property type="protein sequence ID" value="MFD2321036.1"/>
    <property type="molecule type" value="Genomic_DNA"/>
</dbReference>
<evidence type="ECO:0000313" key="1">
    <source>
        <dbReference type="EMBL" id="MFD2321036.1"/>
    </source>
</evidence>
<comment type="caution">
    <text evidence="1">The sequence shown here is derived from an EMBL/GenBank/DDBJ whole genome shotgun (WGS) entry which is preliminary data.</text>
</comment>
<dbReference type="PANTHER" id="PTHR32305">
    <property type="match status" value="1"/>
</dbReference>
<dbReference type="NCBIfam" id="TIGR03696">
    <property type="entry name" value="Rhs_assc_core"/>
    <property type="match status" value="1"/>
</dbReference>